<proteinExistence type="predicted"/>
<gene>
    <name evidence="1" type="ORF">SDC9_26417</name>
</gene>
<name>A0A644UN73_9ZZZZ</name>
<reference evidence="1" key="1">
    <citation type="submission" date="2019-08" db="EMBL/GenBank/DDBJ databases">
        <authorList>
            <person name="Kucharzyk K."/>
            <person name="Murdoch R.W."/>
            <person name="Higgins S."/>
            <person name="Loffler F."/>
        </authorList>
    </citation>
    <scope>NUCLEOTIDE SEQUENCE</scope>
</reference>
<accession>A0A644UN73</accession>
<organism evidence="1">
    <name type="scientific">bioreactor metagenome</name>
    <dbReference type="NCBI Taxonomy" id="1076179"/>
    <lineage>
        <taxon>unclassified sequences</taxon>
        <taxon>metagenomes</taxon>
        <taxon>ecological metagenomes</taxon>
    </lineage>
</organism>
<dbReference type="EMBL" id="VSSQ01000138">
    <property type="protein sequence ID" value="MPL80516.1"/>
    <property type="molecule type" value="Genomic_DNA"/>
</dbReference>
<evidence type="ECO:0000313" key="1">
    <source>
        <dbReference type="EMBL" id="MPL80516.1"/>
    </source>
</evidence>
<sequence>MASLLQLIEGPAVAPGRIALVDAGDRAEEHGLLGAGLALGVLQQLRDLLRRDLGLDRRVEVVDDVEQALADAVAGGRGARAIGHDRHLILLARRQHRRARADLGIVPDPHDAAQIGVLLQHRLGDLARLLAVVIGGLVGDELEPRVLGEDLVQPLAHVDVGRPGLHAGEPDDLLRGRARRHAGLCQFARLEPAHLDPVVADIAVGLGDRLHVDLQDLDPRLLRLLERAGIGLHVGVLHDQHIGLLGDSALQRPDPRRGVHVRIAHLEAEAVARGVALPDRGPGLVQVHPLRQRHEDHLLALRRLEIGGAADLLDLFGHERLRAQGSRRQRREGGFLQERHRFPPLDDPAIRCRRFEMSARRAG</sequence>
<protein>
    <submittedName>
        <fullName evidence="1">Uncharacterized protein</fullName>
    </submittedName>
</protein>
<comment type="caution">
    <text evidence="1">The sequence shown here is derived from an EMBL/GenBank/DDBJ whole genome shotgun (WGS) entry which is preliminary data.</text>
</comment>
<dbReference type="AlphaFoldDB" id="A0A644UN73"/>